<gene>
    <name evidence="3" type="ORF">CLF_103018</name>
</gene>
<reference evidence="3" key="1">
    <citation type="journal article" date="2011" name="Genome Biol.">
        <title>The draft genome of the carcinogenic human liver fluke Clonorchis sinensis.</title>
        <authorList>
            <person name="Wang X."/>
            <person name="Chen W."/>
            <person name="Huang Y."/>
            <person name="Sun J."/>
            <person name="Men J."/>
            <person name="Liu H."/>
            <person name="Luo F."/>
            <person name="Guo L."/>
            <person name="Lv X."/>
            <person name="Deng C."/>
            <person name="Zhou C."/>
            <person name="Fan Y."/>
            <person name="Li X."/>
            <person name="Huang L."/>
            <person name="Hu Y."/>
            <person name="Liang C."/>
            <person name="Hu X."/>
            <person name="Xu J."/>
            <person name="Yu X."/>
        </authorList>
    </citation>
    <scope>NUCLEOTIDE SEQUENCE [LARGE SCALE GENOMIC DNA]</scope>
    <source>
        <strain evidence="3">Henan</strain>
    </source>
</reference>
<feature type="region of interest" description="Disordered" evidence="1">
    <location>
        <begin position="281"/>
        <end position="300"/>
    </location>
</feature>
<feature type="compositionally biased region" description="Polar residues" evidence="1">
    <location>
        <begin position="284"/>
        <end position="300"/>
    </location>
</feature>
<dbReference type="PANTHER" id="PTHR38681">
    <property type="entry name" value="RETROVIRUS-RELATED POL POLYPROTEIN FROM TRANSPOSON 412-LIKE PROTEIN-RELATED"/>
    <property type="match status" value="1"/>
</dbReference>
<dbReference type="InterPro" id="IPR053950">
    <property type="entry name" value="CAP_N"/>
</dbReference>
<accession>G7Y8W7</accession>
<dbReference type="AlphaFoldDB" id="G7Y8W7"/>
<dbReference type="SUPFAM" id="SSF101278">
    <property type="entry name" value="N-terminal domain of adenylylcyclase associated protein, CAP"/>
    <property type="match status" value="1"/>
</dbReference>
<dbReference type="EMBL" id="DF142956">
    <property type="protein sequence ID" value="GAA49402.1"/>
    <property type="molecule type" value="Genomic_DNA"/>
</dbReference>
<organism evidence="3 4">
    <name type="scientific">Clonorchis sinensis</name>
    <name type="common">Chinese liver fluke</name>
    <dbReference type="NCBI Taxonomy" id="79923"/>
    <lineage>
        <taxon>Eukaryota</taxon>
        <taxon>Metazoa</taxon>
        <taxon>Spiralia</taxon>
        <taxon>Lophotrochozoa</taxon>
        <taxon>Platyhelminthes</taxon>
        <taxon>Trematoda</taxon>
        <taxon>Digenea</taxon>
        <taxon>Opisthorchiida</taxon>
        <taxon>Opisthorchiata</taxon>
        <taxon>Opisthorchiidae</taxon>
        <taxon>Clonorchis</taxon>
    </lineage>
</organism>
<evidence type="ECO:0000259" key="2">
    <source>
        <dbReference type="Pfam" id="PF21938"/>
    </source>
</evidence>
<feature type="domain" description="CAP N-terminal" evidence="2">
    <location>
        <begin position="99"/>
        <end position="165"/>
    </location>
</feature>
<dbReference type="InterPro" id="IPR036222">
    <property type="entry name" value="CAP_N_sf"/>
</dbReference>
<feature type="region of interest" description="Disordered" evidence="1">
    <location>
        <begin position="78"/>
        <end position="98"/>
    </location>
</feature>
<dbReference type="PANTHER" id="PTHR38681:SF1">
    <property type="entry name" value="RETROVIRUS-RELATED POL POLYPROTEIN FROM TRANSPOSON 412-LIKE PROTEIN"/>
    <property type="match status" value="1"/>
</dbReference>
<name>G7Y8W7_CLOSI</name>
<evidence type="ECO:0000313" key="3">
    <source>
        <dbReference type="EMBL" id="GAA49402.1"/>
    </source>
</evidence>
<feature type="compositionally biased region" description="Basic and acidic residues" evidence="1">
    <location>
        <begin position="78"/>
        <end position="88"/>
    </location>
</feature>
<evidence type="ECO:0000313" key="4">
    <source>
        <dbReference type="Proteomes" id="UP000008909"/>
    </source>
</evidence>
<dbReference type="Pfam" id="PF21938">
    <property type="entry name" value="CAP_N"/>
    <property type="match status" value="1"/>
</dbReference>
<keyword evidence="4" id="KW-1185">Reference proteome</keyword>
<dbReference type="Gene3D" id="1.25.40.330">
    <property type="entry name" value="Adenylate cyclase-associated CAP, N-terminal domain"/>
    <property type="match status" value="1"/>
</dbReference>
<evidence type="ECO:0000256" key="1">
    <source>
        <dbReference type="SAM" id="MobiDB-lite"/>
    </source>
</evidence>
<protein>
    <recommendedName>
        <fullName evidence="2">CAP N-terminal domain-containing protein</fullName>
    </recommendedName>
</protein>
<proteinExistence type="predicted"/>
<reference key="2">
    <citation type="submission" date="2011-10" db="EMBL/GenBank/DDBJ databases">
        <title>The genome and transcriptome sequence of Clonorchis sinensis provide insights into the carcinogenic liver fluke.</title>
        <authorList>
            <person name="Wang X."/>
            <person name="Huang Y."/>
            <person name="Chen W."/>
            <person name="Liu H."/>
            <person name="Guo L."/>
            <person name="Chen Y."/>
            <person name="Luo F."/>
            <person name="Zhou W."/>
            <person name="Sun J."/>
            <person name="Mao Q."/>
            <person name="Liang P."/>
            <person name="Zhou C."/>
            <person name="Tian Y."/>
            <person name="Men J."/>
            <person name="Lv X."/>
            <person name="Huang L."/>
            <person name="Zhou J."/>
            <person name="Hu Y."/>
            <person name="Li R."/>
            <person name="Zhang F."/>
            <person name="Lei H."/>
            <person name="Li X."/>
            <person name="Hu X."/>
            <person name="Liang C."/>
            <person name="Xu J."/>
            <person name="Wu Z."/>
            <person name="Yu X."/>
        </authorList>
    </citation>
    <scope>NUCLEOTIDE SEQUENCE</scope>
    <source>
        <strain>Henan</strain>
    </source>
</reference>
<dbReference type="Proteomes" id="UP000008909">
    <property type="component" value="Unassembled WGS sequence"/>
</dbReference>
<sequence length="421" mass="47423">MVRKPVRPLQVYPRFRSYVNRLRGIEEPGSIPALVLPSGGMAARHRKGVTAERLIPSRRDWTLLCAFRDAHAPLVNSEARRVQDKSAQEPEGNNSLRDYDELVSGPLAEFLTLSKKIGGDVKEQSDLVQKCFVCQRQIIENAAQHGKRSELRVEGLLKPYGALASTAVKTSFPCDSLTYVTQMKMRMSRLRCHSPPMLNNYVSPDLSNCAHVLIRCDCVKYPLQPPYEGPFAVISRHTRYFTNQLRDKTDAVGIDRLKPAYTVYVDPPPKVTDLPNCKLKSDSTESTPTLSSAQITPTTGTRITRSGRHVHWPDRFVAVYFQYVPPTKDFLNGSRAPCVSAVTRYLMEHLHLTRSNSDTSESIQFYRSSSIAFSVADNAQINVTAILPRNPEQPKLTVIINSSEYYEDDKTDPSVEQYVFL</sequence>